<evidence type="ECO:0000256" key="1">
    <source>
        <dbReference type="ARBA" id="ARBA00004613"/>
    </source>
</evidence>
<comment type="caution">
    <text evidence="12">The sequence shown here is derived from an EMBL/GenBank/DDBJ whole genome shotgun (WGS) entry which is preliminary data.</text>
</comment>
<feature type="domain" description="Purple acid phosphatase N-terminal" evidence="10">
    <location>
        <begin position="206"/>
        <end position="310"/>
    </location>
</feature>
<evidence type="ECO:0000256" key="6">
    <source>
        <dbReference type="ARBA" id="ARBA00023180"/>
    </source>
</evidence>
<evidence type="ECO:0000313" key="13">
    <source>
        <dbReference type="Proteomes" id="UP000036987"/>
    </source>
</evidence>
<evidence type="ECO:0000256" key="5">
    <source>
        <dbReference type="ARBA" id="ARBA00022729"/>
    </source>
</evidence>
<dbReference type="EC" id="3.1.3.2" evidence="7"/>
<dbReference type="OMA" id="VEWGMAG"/>
<evidence type="ECO:0000259" key="11">
    <source>
        <dbReference type="Pfam" id="PF17808"/>
    </source>
</evidence>
<keyword evidence="7" id="KW-0378">Hydrolase</keyword>
<dbReference type="GO" id="GO:0005576">
    <property type="term" value="C:extracellular region"/>
    <property type="evidence" value="ECO:0007669"/>
    <property type="project" value="UniProtKB-SubCell"/>
</dbReference>
<organism evidence="12 13">
    <name type="scientific">Zostera marina</name>
    <name type="common">Eelgrass</name>
    <dbReference type="NCBI Taxonomy" id="29655"/>
    <lineage>
        <taxon>Eukaryota</taxon>
        <taxon>Viridiplantae</taxon>
        <taxon>Streptophyta</taxon>
        <taxon>Embryophyta</taxon>
        <taxon>Tracheophyta</taxon>
        <taxon>Spermatophyta</taxon>
        <taxon>Magnoliopsida</taxon>
        <taxon>Liliopsida</taxon>
        <taxon>Zosteraceae</taxon>
        <taxon>Zostera</taxon>
    </lineage>
</organism>
<protein>
    <recommendedName>
        <fullName evidence="7">Purple acid phosphatase</fullName>
        <ecNumber evidence="7">3.1.3.2</ecNumber>
    </recommendedName>
</protein>
<sequence>MDTAAHLGFCSLVLLLLLSWSFYVVSSNGEPRNSPLMGIQPLSKIAMHRASILLHKHAYINFTPDIPLKSTHSKVTTEKRAKSSGFSTVILGDGDESFQWMTVEYEHRNHSSDDWIALFSPANFNASTYVPEMGNPSYLTPLLVTAPIKYQFSNYSSTGHGWNRFRVINQRYDFVFALFTGGLDDPVLKAVSDVFKFPNPKFPLYPRLALGKEWDQMTVTWTSDYSIDEAIPFVEWGLKDQDSTRSPAGTHTYHQSDMCGPPASTVGWRNPGFIHTAFLKNLWPNQMYNYKLGHMVKDGSTVYSKVFSFKAAPYPGQESVQKVIVVGDTGKAERDGSNEYQNYQPGSLNTTDTLTKDLDNYDIVFHIGDLPYSNGFLSQWDQFTELFAPITSVKPYMIASGNHERDWPNSGSFYDTTDSGGECGVPAETTYYTPAENRANFWYMVEYGMFRFCVADSEHDWREGTEQYKFIQNCFATANRHKTPWLIFTAHRVLGYSSDYWYGIQGSFDEPMGRESLQGLWQKYRVDIAFYGHVHNYERTCPIYENICTSTEKSHYSGSLNGTINIVAGGGGSHLADYSSLIPNWSIFRDRDFGYVKLTAFNHTYLLFEYMKSSDGKVYDSFTISRDYSDVLRCIKDSCPPTTLAV</sequence>
<evidence type="ECO:0000259" key="8">
    <source>
        <dbReference type="Pfam" id="PF00149"/>
    </source>
</evidence>
<feature type="domain" description="Purple acid phosphatase C-terminal" evidence="9">
    <location>
        <begin position="562"/>
        <end position="621"/>
    </location>
</feature>
<dbReference type="Pfam" id="PF17808">
    <property type="entry name" value="fn3_PAP"/>
    <property type="match status" value="1"/>
</dbReference>
<comment type="subcellular location">
    <subcellularLocation>
        <location evidence="1">Secreted</location>
    </subcellularLocation>
</comment>
<dbReference type="Pfam" id="PF00149">
    <property type="entry name" value="Metallophos"/>
    <property type="match status" value="1"/>
</dbReference>
<dbReference type="Pfam" id="PF16656">
    <property type="entry name" value="Pur_ac_phosph_N"/>
    <property type="match status" value="1"/>
</dbReference>
<evidence type="ECO:0000256" key="4">
    <source>
        <dbReference type="ARBA" id="ARBA00022525"/>
    </source>
</evidence>
<keyword evidence="5 7" id="KW-0732">Signal</keyword>
<keyword evidence="13" id="KW-1185">Reference proteome</keyword>
<dbReference type="InterPro" id="IPR041792">
    <property type="entry name" value="MPP_PAP"/>
</dbReference>
<accession>A0A0K9NPL3</accession>
<dbReference type="InterPro" id="IPR015914">
    <property type="entry name" value="PAPs_N"/>
</dbReference>
<dbReference type="InterPro" id="IPR008963">
    <property type="entry name" value="Purple_acid_Pase-like_N"/>
</dbReference>
<gene>
    <name evidence="12" type="ORF">ZOSMA_7G00510</name>
</gene>
<dbReference type="EMBL" id="LFYR01001978">
    <property type="protein sequence ID" value="KMZ58022.1"/>
    <property type="molecule type" value="Genomic_DNA"/>
</dbReference>
<name>A0A0K9NPL3_ZOSMR</name>
<dbReference type="GO" id="GO:0046872">
    <property type="term" value="F:metal ion binding"/>
    <property type="evidence" value="ECO:0007669"/>
    <property type="project" value="InterPro"/>
</dbReference>
<evidence type="ECO:0000259" key="10">
    <source>
        <dbReference type="Pfam" id="PF16656"/>
    </source>
</evidence>
<dbReference type="Gene3D" id="2.60.40.380">
    <property type="entry name" value="Purple acid phosphatase-like, N-terminal"/>
    <property type="match status" value="1"/>
</dbReference>
<dbReference type="GO" id="GO:0003993">
    <property type="term" value="F:acid phosphatase activity"/>
    <property type="evidence" value="ECO:0007669"/>
    <property type="project" value="UniProtKB-EC"/>
</dbReference>
<evidence type="ECO:0000256" key="7">
    <source>
        <dbReference type="RuleBase" id="RU361203"/>
    </source>
</evidence>
<evidence type="ECO:0000256" key="2">
    <source>
        <dbReference type="ARBA" id="ARBA00008723"/>
    </source>
</evidence>
<comment type="similarity">
    <text evidence="2 7">Belongs to the metallophosphoesterase superfamily. Purple acid phosphatase family.</text>
</comment>
<evidence type="ECO:0000259" key="9">
    <source>
        <dbReference type="Pfam" id="PF14008"/>
    </source>
</evidence>
<dbReference type="OrthoDB" id="45007at2759"/>
<dbReference type="Gene3D" id="3.60.21.10">
    <property type="match status" value="1"/>
</dbReference>
<keyword evidence="4" id="KW-0964">Secreted</keyword>
<dbReference type="InterPro" id="IPR040974">
    <property type="entry name" value="Fn3_PAP"/>
</dbReference>
<comment type="subunit">
    <text evidence="3">Homodimer.</text>
</comment>
<dbReference type="CDD" id="cd00839">
    <property type="entry name" value="MPP_PAPs"/>
    <property type="match status" value="1"/>
</dbReference>
<dbReference type="Pfam" id="PF14008">
    <property type="entry name" value="Metallophos_C"/>
    <property type="match status" value="1"/>
</dbReference>
<dbReference type="InterPro" id="IPR004843">
    <property type="entry name" value="Calcineurin-like_PHP"/>
</dbReference>
<dbReference type="PANTHER" id="PTHR45778">
    <property type="entry name" value="PURPLE ACID PHOSPHATASE-RELATED"/>
    <property type="match status" value="1"/>
</dbReference>
<comment type="catalytic activity">
    <reaction evidence="7">
        <text>a phosphate monoester + H2O = an alcohol + phosphate</text>
        <dbReference type="Rhea" id="RHEA:15017"/>
        <dbReference type="ChEBI" id="CHEBI:15377"/>
        <dbReference type="ChEBI" id="CHEBI:30879"/>
        <dbReference type="ChEBI" id="CHEBI:43474"/>
        <dbReference type="ChEBI" id="CHEBI:67140"/>
        <dbReference type="EC" id="3.1.3.2"/>
    </reaction>
</comment>
<feature type="chain" id="PRO_5005393777" description="Purple acid phosphatase" evidence="7">
    <location>
        <begin position="28"/>
        <end position="646"/>
    </location>
</feature>
<feature type="domain" description="Purple acid phosphatase Fn3-like" evidence="11">
    <location>
        <begin position="88"/>
        <end position="199"/>
    </location>
</feature>
<reference evidence="13" key="1">
    <citation type="journal article" date="2016" name="Nature">
        <title>The genome of the seagrass Zostera marina reveals angiosperm adaptation to the sea.</title>
        <authorList>
            <person name="Olsen J.L."/>
            <person name="Rouze P."/>
            <person name="Verhelst B."/>
            <person name="Lin Y.-C."/>
            <person name="Bayer T."/>
            <person name="Collen J."/>
            <person name="Dattolo E."/>
            <person name="De Paoli E."/>
            <person name="Dittami S."/>
            <person name="Maumus F."/>
            <person name="Michel G."/>
            <person name="Kersting A."/>
            <person name="Lauritano C."/>
            <person name="Lohaus R."/>
            <person name="Toepel M."/>
            <person name="Tonon T."/>
            <person name="Vanneste K."/>
            <person name="Amirebrahimi M."/>
            <person name="Brakel J."/>
            <person name="Bostroem C."/>
            <person name="Chovatia M."/>
            <person name="Grimwood J."/>
            <person name="Jenkins J.W."/>
            <person name="Jueterbock A."/>
            <person name="Mraz A."/>
            <person name="Stam W.T."/>
            <person name="Tice H."/>
            <person name="Bornberg-Bauer E."/>
            <person name="Green P.J."/>
            <person name="Pearson G.A."/>
            <person name="Procaccini G."/>
            <person name="Duarte C.M."/>
            <person name="Schmutz J."/>
            <person name="Reusch T.B.H."/>
            <person name="Van de Peer Y."/>
        </authorList>
    </citation>
    <scope>NUCLEOTIDE SEQUENCE [LARGE SCALE GENOMIC DNA]</scope>
    <source>
        <strain evidence="13">cv. Finnish</strain>
    </source>
</reference>
<evidence type="ECO:0000256" key="3">
    <source>
        <dbReference type="ARBA" id="ARBA00011738"/>
    </source>
</evidence>
<evidence type="ECO:0000313" key="12">
    <source>
        <dbReference type="EMBL" id="KMZ58022.1"/>
    </source>
</evidence>
<dbReference type="Proteomes" id="UP000036987">
    <property type="component" value="Unassembled WGS sequence"/>
</dbReference>
<feature type="domain" description="Calcineurin-like phosphoesterase" evidence="8">
    <location>
        <begin position="322"/>
        <end position="537"/>
    </location>
</feature>
<dbReference type="AlphaFoldDB" id="A0A0K9NPL3"/>
<keyword evidence="6" id="KW-0325">Glycoprotein</keyword>
<dbReference type="STRING" id="29655.A0A0K9NPL3"/>
<dbReference type="InterPro" id="IPR025733">
    <property type="entry name" value="PAPs_C"/>
</dbReference>
<dbReference type="SUPFAM" id="SSF56300">
    <property type="entry name" value="Metallo-dependent phosphatases"/>
    <property type="match status" value="1"/>
</dbReference>
<dbReference type="InterPro" id="IPR029052">
    <property type="entry name" value="Metallo-depent_PP-like"/>
</dbReference>
<feature type="signal peptide" evidence="7">
    <location>
        <begin position="1"/>
        <end position="27"/>
    </location>
</feature>
<dbReference type="PANTHER" id="PTHR45778:SF6">
    <property type="entry name" value="INACTIVE PURPLE ACID PHOSPHATASE 24-RELATED"/>
    <property type="match status" value="1"/>
</dbReference>
<proteinExistence type="inferred from homology"/>
<dbReference type="SUPFAM" id="SSF49363">
    <property type="entry name" value="Purple acid phosphatase, N-terminal domain"/>
    <property type="match status" value="1"/>
</dbReference>